<keyword evidence="3" id="KW-0341">Growth regulation</keyword>
<name>A0A7J9KM10_GOSSC</name>
<evidence type="ECO:0000313" key="5">
    <source>
        <dbReference type="Proteomes" id="UP000593576"/>
    </source>
</evidence>
<dbReference type="InterPro" id="IPR003676">
    <property type="entry name" value="SAUR_fam"/>
</dbReference>
<dbReference type="OrthoDB" id="625231at2759"/>
<dbReference type="Pfam" id="PF02519">
    <property type="entry name" value="Auxin_inducible"/>
    <property type="match status" value="1"/>
</dbReference>
<dbReference type="EMBL" id="JABFAF010000001">
    <property type="protein sequence ID" value="MBA0847493.1"/>
    <property type="molecule type" value="Genomic_DNA"/>
</dbReference>
<evidence type="ECO:0000313" key="4">
    <source>
        <dbReference type="EMBL" id="MBA0847493.1"/>
    </source>
</evidence>
<dbReference type="Proteomes" id="UP000593576">
    <property type="component" value="Unassembled WGS sequence"/>
</dbReference>
<keyword evidence="5" id="KW-1185">Reference proteome</keyword>
<organism evidence="4 5">
    <name type="scientific">Gossypium schwendimanii</name>
    <name type="common">Cotton</name>
    <dbReference type="NCBI Taxonomy" id="34291"/>
    <lineage>
        <taxon>Eukaryota</taxon>
        <taxon>Viridiplantae</taxon>
        <taxon>Streptophyta</taxon>
        <taxon>Embryophyta</taxon>
        <taxon>Tracheophyta</taxon>
        <taxon>Spermatophyta</taxon>
        <taxon>Magnoliopsida</taxon>
        <taxon>eudicotyledons</taxon>
        <taxon>Gunneridae</taxon>
        <taxon>Pentapetalae</taxon>
        <taxon>rosids</taxon>
        <taxon>malvids</taxon>
        <taxon>Malvales</taxon>
        <taxon>Malvaceae</taxon>
        <taxon>Malvoideae</taxon>
        <taxon>Gossypium</taxon>
    </lineage>
</organism>
<dbReference type="PANTHER" id="PTHR31929">
    <property type="entry name" value="SAUR-LIKE AUXIN-RESPONSIVE PROTEIN FAMILY-RELATED"/>
    <property type="match status" value="1"/>
</dbReference>
<gene>
    <name evidence="4" type="ORF">Goshw_018801</name>
</gene>
<evidence type="ECO:0000256" key="3">
    <source>
        <dbReference type="ARBA" id="ARBA00022604"/>
    </source>
</evidence>
<dbReference type="AlphaFoldDB" id="A0A7J9KM10"/>
<reference evidence="4 5" key="1">
    <citation type="journal article" date="2019" name="Genome Biol. Evol.">
        <title>Insights into the evolution of the New World diploid cottons (Gossypium, subgenus Houzingenia) based on genome sequencing.</title>
        <authorList>
            <person name="Grover C.E."/>
            <person name="Arick M.A. 2nd"/>
            <person name="Thrash A."/>
            <person name="Conover J.L."/>
            <person name="Sanders W.S."/>
            <person name="Peterson D.G."/>
            <person name="Frelichowski J.E."/>
            <person name="Scheffler J.A."/>
            <person name="Scheffler B.E."/>
            <person name="Wendel J.F."/>
        </authorList>
    </citation>
    <scope>NUCLEOTIDE SEQUENCE [LARGE SCALE GENOMIC DNA]</scope>
    <source>
        <strain evidence="4">1</strain>
        <tissue evidence="4">Leaf</tissue>
    </source>
</reference>
<sequence length="124" mass="14234">MFQHVIPVAMSFKDLSIETSFPSLVGKQDHEIMGFRLPRIVKAKILKRTLLFLETTVVPKGHFIVYVGETDEKKRFIALISFLNHHFFQILLSEAKEEYGFNHPMGALTIRCSEEAFHDPIGCL</sequence>
<protein>
    <submittedName>
        <fullName evidence="4">Uncharacterized protein</fullName>
    </submittedName>
</protein>
<comment type="caution">
    <text evidence="4">The sequence shown here is derived from an EMBL/GenBank/DDBJ whole genome shotgun (WGS) entry which is preliminary data.</text>
</comment>
<proteinExistence type="inferred from homology"/>
<comment type="similarity">
    <text evidence="1">Belongs to the ARG7 family.</text>
</comment>
<keyword evidence="2" id="KW-0217">Developmental protein</keyword>
<accession>A0A7J9KM10</accession>
<dbReference type="GO" id="GO:0009733">
    <property type="term" value="P:response to auxin"/>
    <property type="evidence" value="ECO:0007669"/>
    <property type="project" value="InterPro"/>
</dbReference>
<evidence type="ECO:0000256" key="1">
    <source>
        <dbReference type="ARBA" id="ARBA00006974"/>
    </source>
</evidence>
<evidence type="ECO:0000256" key="2">
    <source>
        <dbReference type="ARBA" id="ARBA00022473"/>
    </source>
</evidence>